<name>A0A1G7YBN7_9BACT</name>
<sequence length="165" mass="19118">MEQNELLLRTAFACMSCDGDIATEEVDMIKQMSKEKNLFGDVEIDKVLDKLVDEINHKGKGFLKQYLVSLAEQTLTEDEELKIADVAVQTIRADNVIQYSEIKFFKVLRSNLKIVSDETLLEKIEGIDEEFLAQDIHADYLQMFEDYFNTIELPCFKLNDIHETR</sequence>
<protein>
    <recommendedName>
        <fullName evidence="3">Tellurite resistance protein TerB</fullName>
    </recommendedName>
</protein>
<dbReference type="EMBL" id="FNCQ01000013">
    <property type="protein sequence ID" value="SDG93709.1"/>
    <property type="molecule type" value="Genomic_DNA"/>
</dbReference>
<dbReference type="AlphaFoldDB" id="A0A1G7YBN7"/>
<dbReference type="STRING" id="645274.SAMN04487901_11325"/>
<keyword evidence="2" id="KW-1185">Reference proteome</keyword>
<dbReference type="SUPFAM" id="SSF158682">
    <property type="entry name" value="TerB-like"/>
    <property type="match status" value="1"/>
</dbReference>
<accession>A0A1G7YBN7</accession>
<dbReference type="CDD" id="cd07177">
    <property type="entry name" value="terB_like"/>
    <property type="match status" value="1"/>
</dbReference>
<evidence type="ECO:0000313" key="2">
    <source>
        <dbReference type="Proteomes" id="UP000198779"/>
    </source>
</evidence>
<organism evidence="1 2">
    <name type="scientific">Prevotella communis</name>
    <dbReference type="NCBI Taxonomy" id="2913614"/>
    <lineage>
        <taxon>Bacteria</taxon>
        <taxon>Pseudomonadati</taxon>
        <taxon>Bacteroidota</taxon>
        <taxon>Bacteroidia</taxon>
        <taxon>Bacteroidales</taxon>
        <taxon>Prevotellaceae</taxon>
        <taxon>Prevotella</taxon>
    </lineage>
</organism>
<evidence type="ECO:0008006" key="3">
    <source>
        <dbReference type="Google" id="ProtNLM"/>
    </source>
</evidence>
<dbReference type="InterPro" id="IPR029024">
    <property type="entry name" value="TerB-like"/>
</dbReference>
<proteinExistence type="predicted"/>
<reference evidence="2" key="1">
    <citation type="submission" date="2016-10" db="EMBL/GenBank/DDBJ databases">
        <authorList>
            <person name="Varghese N."/>
            <person name="Submissions S."/>
        </authorList>
    </citation>
    <scope>NUCLEOTIDE SEQUENCE [LARGE SCALE GENOMIC DNA]</scope>
    <source>
        <strain evidence="2">BP1-148</strain>
    </source>
</reference>
<dbReference type="RefSeq" id="WP_143010153.1">
    <property type="nucleotide sequence ID" value="NZ_FNCQ01000013.1"/>
</dbReference>
<dbReference type="Proteomes" id="UP000198779">
    <property type="component" value="Unassembled WGS sequence"/>
</dbReference>
<evidence type="ECO:0000313" key="1">
    <source>
        <dbReference type="EMBL" id="SDG93709.1"/>
    </source>
</evidence>
<gene>
    <name evidence="1" type="ORF">SAMN04487901_11325</name>
</gene>
<dbReference type="Gene3D" id="1.10.3680.10">
    <property type="entry name" value="TerB-like"/>
    <property type="match status" value="1"/>
</dbReference>